<accession>A0A1H4WU80</accession>
<feature type="region of interest" description="Disordered" evidence="1">
    <location>
        <begin position="26"/>
        <end position="45"/>
    </location>
</feature>
<evidence type="ECO:0000313" key="6">
    <source>
        <dbReference type="Proteomes" id="UP000182652"/>
    </source>
</evidence>
<dbReference type="EMBL" id="FNSN01000004">
    <property type="protein sequence ID" value="SEC89458.1"/>
    <property type="molecule type" value="Genomic_DNA"/>
</dbReference>
<dbReference type="AlphaFoldDB" id="A0A1H4WU80"/>
<reference evidence="5 6" key="1">
    <citation type="submission" date="2016-10" db="EMBL/GenBank/DDBJ databases">
        <authorList>
            <person name="de Groot N.N."/>
        </authorList>
    </citation>
    <scope>NUCLEOTIDE SEQUENCE [LARGE SCALE GENOMIC DNA]</scope>
    <source>
        <strain evidence="5 6">DSM 10495</strain>
    </source>
</reference>
<evidence type="ECO:0000313" key="2">
    <source>
        <dbReference type="EMBL" id="SEB28941.1"/>
    </source>
</evidence>
<sequence length="45" mass="5135">MNAYNSLLTLFLLVGCAFTGAFLFPPPKHWPYTEPTDPFDTEENK</sequence>
<evidence type="ECO:0000313" key="3">
    <source>
        <dbReference type="EMBL" id="SEC52974.1"/>
    </source>
</evidence>
<evidence type="ECO:0000313" key="4">
    <source>
        <dbReference type="EMBL" id="SEC89458.1"/>
    </source>
</evidence>
<name>A0A1H4WU80_9MICC</name>
<protein>
    <submittedName>
        <fullName evidence="5">Uncharacterized protein</fullName>
    </submittedName>
</protein>
<dbReference type="EMBL" id="FNSN01000001">
    <property type="protein sequence ID" value="SEB28941.1"/>
    <property type="molecule type" value="Genomic_DNA"/>
</dbReference>
<dbReference type="Proteomes" id="UP000182652">
    <property type="component" value="Unassembled WGS sequence"/>
</dbReference>
<organism evidence="5 6">
    <name type="scientific">Arthrobacter woluwensis</name>
    <dbReference type="NCBI Taxonomy" id="156980"/>
    <lineage>
        <taxon>Bacteria</taxon>
        <taxon>Bacillati</taxon>
        <taxon>Actinomycetota</taxon>
        <taxon>Actinomycetes</taxon>
        <taxon>Micrococcales</taxon>
        <taxon>Micrococcaceae</taxon>
        <taxon>Arthrobacter</taxon>
    </lineage>
</organism>
<dbReference type="EMBL" id="FNSN01000003">
    <property type="protein sequence ID" value="SEC52974.1"/>
    <property type="molecule type" value="Genomic_DNA"/>
</dbReference>
<dbReference type="EMBL" id="FNSN01000006">
    <property type="protein sequence ID" value="SEC96104.1"/>
    <property type="molecule type" value="Genomic_DNA"/>
</dbReference>
<dbReference type="STRING" id="156980.SAMN04489745_0025"/>
<keyword evidence="6" id="KW-1185">Reference proteome</keyword>
<gene>
    <name evidence="2" type="ORF">SAMN04489745_0025</name>
    <name evidence="3" type="ORF">SAMN04489745_3102</name>
    <name evidence="4" type="ORF">SAMN04489745_3446</name>
    <name evidence="5" type="ORF">SAMN04489745_3558</name>
</gene>
<evidence type="ECO:0000256" key="1">
    <source>
        <dbReference type="SAM" id="MobiDB-lite"/>
    </source>
</evidence>
<evidence type="ECO:0000313" key="5">
    <source>
        <dbReference type="EMBL" id="SEC96104.1"/>
    </source>
</evidence>
<proteinExistence type="predicted"/>